<evidence type="ECO:0000313" key="9">
    <source>
        <dbReference type="Proteomes" id="UP000548673"/>
    </source>
</evidence>
<reference evidence="6 7" key="1">
    <citation type="submission" date="2017-04" db="EMBL/GenBank/DDBJ databases">
        <title>Cronobacter sakazakii, ST83 Lineage Isolates.</title>
        <authorList>
            <person name="Chase H."/>
            <person name="Tall B."/>
            <person name="Gopinath G."/>
            <person name="Lehner A."/>
        </authorList>
    </citation>
    <scope>NUCLEOTIDE SEQUENCE [LARGE SCALE GENOMIC DNA]</scope>
    <source>
        <strain evidence="6 7">MOD1_Comp15</strain>
    </source>
</reference>
<reference evidence="4 8" key="2">
    <citation type="submission" date="2019-09" db="EMBL/GenBank/DDBJ databases">
        <title>Prevalence, distribution, and phylogeny of type two toxin-antitoxin genes possessed by Cronobacter species where C. sakazakii homologs follow sequence type lineages.</title>
        <authorList>
            <person name="Finkelstein S."/>
            <person name="Negrete F."/>
            <person name="Jang H."/>
            <person name="Gopinath G.R."/>
            <person name="Tall B.D."/>
        </authorList>
    </citation>
    <scope>NUCLEOTIDE SEQUENCE [LARGE SCALE GENOMIC DNA]</scope>
    <source>
        <strain evidence="4 8">MOD1_Comp4</strain>
    </source>
</reference>
<feature type="domain" description="Capsule biosynthesis GfcC-like C-terminal" evidence="2">
    <location>
        <begin position="155"/>
        <end position="243"/>
    </location>
</feature>
<feature type="signal peptide" evidence="1">
    <location>
        <begin position="1"/>
        <end position="20"/>
    </location>
</feature>
<dbReference type="EMBL" id="JABTXY010000012">
    <property type="protein sequence ID" value="NYV41818.1"/>
    <property type="molecule type" value="Genomic_DNA"/>
</dbReference>
<keyword evidence="1" id="KW-0732">Signal</keyword>
<dbReference type="Pfam" id="PF20616">
    <property type="entry name" value="Caps_syn_GfcC_N"/>
    <property type="match status" value="1"/>
</dbReference>
<dbReference type="InterPro" id="IPR010425">
    <property type="entry name" value="Caps_synth_GfcC-like_C"/>
</dbReference>
<sequence length="244" mass="26701">MKTTLIASLIFSLGSFCAFADGTITVYRDHAQPLKVSGAKHLADLVSQPQLAGSWWLGAVISERQASVEAQAQHQVLLNRLASLAAEEGGDDGAAINRVRQQLQAIKVTGRQRVILDPDRVRVRPHNNPPLEGDYELWVGPQPSTITLVGLVSAPGKKTFTPGKPVTDYLDDVSRLSGAERSYAWLIQPTGRVEKVPVAYWNKRHVEPMPGSILYVGFADHTFTSAYDGLNEQIISSLTHRIPD</sequence>
<dbReference type="KEGG" id="csj:CSK29544_01356"/>
<reference evidence="5 9" key="3">
    <citation type="submission" date="2020-05" db="EMBL/GenBank/DDBJ databases">
        <title>The draft genome of Cronobacter sakazakii strain 145005.</title>
        <authorList>
            <person name="Yang J."/>
            <person name="Liu L."/>
            <person name="Feng Y."/>
            <person name="Zong Z."/>
        </authorList>
    </citation>
    <scope>NUCLEOTIDE SEQUENCE [LARGE SCALE GENOMIC DNA]</scope>
    <source>
        <strain evidence="5 9">145005</strain>
    </source>
</reference>
<evidence type="ECO:0000313" key="6">
    <source>
        <dbReference type="EMBL" id="PUW01875.1"/>
    </source>
</evidence>
<proteinExistence type="predicted"/>
<dbReference type="OMA" id="RQPIAYW"/>
<evidence type="ECO:0000313" key="8">
    <source>
        <dbReference type="Proteomes" id="UP000439917"/>
    </source>
</evidence>
<feature type="domain" description="Capsule biosynthesis GfcC-like N-terminal" evidence="3">
    <location>
        <begin position="20"/>
        <end position="142"/>
    </location>
</feature>
<dbReference type="EMBL" id="WAGF01000004">
    <property type="protein sequence ID" value="KAB0880449.1"/>
    <property type="molecule type" value="Genomic_DNA"/>
</dbReference>
<dbReference type="Gene3D" id="3.10.560.10">
    <property type="entry name" value="Outer membrane lipoprotein wza domain like"/>
    <property type="match status" value="1"/>
</dbReference>
<name>A0A2S9UAW1_CROSK</name>
<dbReference type="Proteomes" id="UP000244856">
    <property type="component" value="Unassembled WGS sequence"/>
</dbReference>
<protein>
    <submittedName>
        <fullName evidence="5">Capsule biosynthesis GfcC family protein</fullName>
    </submittedName>
</protein>
<feature type="chain" id="PRO_5042351929" evidence="1">
    <location>
        <begin position="21"/>
        <end position="244"/>
    </location>
</feature>
<evidence type="ECO:0000259" key="2">
    <source>
        <dbReference type="Pfam" id="PF06251"/>
    </source>
</evidence>
<dbReference type="EMBL" id="NCTU01000017">
    <property type="protein sequence ID" value="PUW01875.1"/>
    <property type="molecule type" value="Genomic_DNA"/>
</dbReference>
<evidence type="ECO:0000313" key="7">
    <source>
        <dbReference type="Proteomes" id="UP000244856"/>
    </source>
</evidence>
<dbReference type="Pfam" id="PF06251">
    <property type="entry name" value="Caps_syn_GfcC_C"/>
    <property type="match status" value="1"/>
</dbReference>
<evidence type="ECO:0000256" key="1">
    <source>
        <dbReference type="SAM" id="SignalP"/>
    </source>
</evidence>
<dbReference type="Gene3D" id="6.10.250.2280">
    <property type="match status" value="1"/>
</dbReference>
<dbReference type="AlphaFoldDB" id="A0A2S9UAW1"/>
<accession>A0A2S9UAW1</accession>
<dbReference type="GeneID" id="56733068"/>
<gene>
    <name evidence="6" type="ORF">B7T07_20075</name>
    <name evidence="4" type="ORF">FZI38_05700</name>
    <name evidence="5" type="ORF">HRR37_05290</name>
</gene>
<comment type="caution">
    <text evidence="5">The sequence shown here is derived from an EMBL/GenBank/DDBJ whole genome shotgun (WGS) entry which is preliminary data.</text>
</comment>
<dbReference type="STRING" id="28141.CSK29544_01356"/>
<dbReference type="RefSeq" id="WP_007871426.1">
    <property type="nucleotide sequence ID" value="NZ_CABMLV010000001.1"/>
</dbReference>
<organism evidence="5 9">
    <name type="scientific">Cronobacter sakazakii</name>
    <name type="common">Enterobacter sakazakii</name>
    <dbReference type="NCBI Taxonomy" id="28141"/>
    <lineage>
        <taxon>Bacteria</taxon>
        <taxon>Pseudomonadati</taxon>
        <taxon>Pseudomonadota</taxon>
        <taxon>Gammaproteobacteria</taxon>
        <taxon>Enterobacterales</taxon>
        <taxon>Enterobacteriaceae</taxon>
        <taxon>Cronobacter</taxon>
    </lineage>
</organism>
<evidence type="ECO:0000259" key="3">
    <source>
        <dbReference type="Pfam" id="PF20616"/>
    </source>
</evidence>
<evidence type="ECO:0000313" key="5">
    <source>
        <dbReference type="EMBL" id="NYV41818.1"/>
    </source>
</evidence>
<dbReference type="Proteomes" id="UP000439917">
    <property type="component" value="Unassembled WGS sequence"/>
</dbReference>
<dbReference type="InterPro" id="IPR046459">
    <property type="entry name" value="Caps_syn_GfcC_N"/>
</dbReference>
<evidence type="ECO:0000313" key="4">
    <source>
        <dbReference type="EMBL" id="KAB0880449.1"/>
    </source>
</evidence>
<dbReference type="Proteomes" id="UP000548673">
    <property type="component" value="Unassembled WGS sequence"/>
</dbReference>
<dbReference type="Gene3D" id="3.10.20.700">
    <property type="match status" value="1"/>
</dbReference>